<proteinExistence type="predicted"/>
<dbReference type="Proteomes" id="UP000219331">
    <property type="component" value="Unassembled WGS sequence"/>
</dbReference>
<evidence type="ECO:0000313" key="3">
    <source>
        <dbReference type="Proteomes" id="UP000219331"/>
    </source>
</evidence>
<dbReference type="InterPro" id="IPR005175">
    <property type="entry name" value="PPC_dom"/>
</dbReference>
<gene>
    <name evidence="2" type="ORF">SAMN05421512_10215</name>
</gene>
<name>A0A285RPS1_9HYPH</name>
<dbReference type="GO" id="GO:0003677">
    <property type="term" value="F:DNA binding"/>
    <property type="evidence" value="ECO:0007669"/>
    <property type="project" value="UniProtKB-KW"/>
</dbReference>
<dbReference type="SUPFAM" id="SSF117856">
    <property type="entry name" value="AF0104/ALDC/Ptd012-like"/>
    <property type="match status" value="1"/>
</dbReference>
<protein>
    <submittedName>
        <fullName evidence="2">Predicted DNA-binding protein with PD1-like DNA-binding motif</fullName>
    </submittedName>
</protein>
<evidence type="ECO:0000313" key="2">
    <source>
        <dbReference type="EMBL" id="SOB95719.1"/>
    </source>
</evidence>
<dbReference type="EMBL" id="OBML01000002">
    <property type="protein sequence ID" value="SOB95719.1"/>
    <property type="molecule type" value="Genomic_DNA"/>
</dbReference>
<dbReference type="RefSeq" id="WP_067222533.1">
    <property type="nucleotide sequence ID" value="NZ_MBQE01000004.1"/>
</dbReference>
<keyword evidence="3" id="KW-1185">Reference proteome</keyword>
<reference evidence="2 3" key="1">
    <citation type="submission" date="2017-08" db="EMBL/GenBank/DDBJ databases">
        <authorList>
            <person name="de Groot N.N."/>
        </authorList>
    </citation>
    <scope>NUCLEOTIDE SEQUENCE [LARGE SCALE GENOMIC DNA]</scope>
    <source>
        <strain evidence="2 3">USBA 352</strain>
    </source>
</reference>
<dbReference type="STRING" id="538381.GCA_001696535_03492"/>
<dbReference type="Pfam" id="PF03479">
    <property type="entry name" value="PCC"/>
    <property type="match status" value="1"/>
</dbReference>
<evidence type="ECO:0000259" key="1">
    <source>
        <dbReference type="PROSITE" id="PS51742"/>
    </source>
</evidence>
<dbReference type="OrthoDB" id="8720942at2"/>
<feature type="domain" description="PPC" evidence="1">
    <location>
        <begin position="10"/>
        <end position="147"/>
    </location>
</feature>
<dbReference type="PROSITE" id="PS51742">
    <property type="entry name" value="PPC"/>
    <property type="match status" value="1"/>
</dbReference>
<keyword evidence="2" id="KW-0238">DNA-binding</keyword>
<dbReference type="Gene3D" id="3.30.1330.80">
    <property type="entry name" value="Hypothetical protein, similar to alpha- acetolactate decarboxylase, domain 2"/>
    <property type="match status" value="1"/>
</dbReference>
<dbReference type="AlphaFoldDB" id="A0A285RPS1"/>
<accession>A0A285RPS1</accession>
<organism evidence="2 3">
    <name type="scientific">Stappia indica</name>
    <dbReference type="NCBI Taxonomy" id="538381"/>
    <lineage>
        <taxon>Bacteria</taxon>
        <taxon>Pseudomonadati</taxon>
        <taxon>Pseudomonadota</taxon>
        <taxon>Alphaproteobacteria</taxon>
        <taxon>Hyphomicrobiales</taxon>
        <taxon>Stappiaceae</taxon>
        <taxon>Stappia</taxon>
    </lineage>
</organism>
<sequence length="153" mass="15722">MSEEVKLVSGRTGRTVYARVHPNEDLVQAVEKICLREGLSQCFLRAGLGSLTDACVAFSSGSIKVVRGPAVEVIGMSGMVEADEAGNPVAVLHGVLAEPNGTISGGRFLPGQNPVCVTFEIVLEEWLPDAVPAGPLAGAHSAPVSDAMGGARA</sequence>